<dbReference type="GeneID" id="92080427"/>
<reference evidence="3 4" key="1">
    <citation type="submission" date="2023-01" db="EMBL/GenBank/DDBJ databases">
        <title>Analysis of 21 Apiospora genomes using comparative genomics revels a genus with tremendous synthesis potential of carbohydrate active enzymes and secondary metabolites.</title>
        <authorList>
            <person name="Sorensen T."/>
        </authorList>
    </citation>
    <scope>NUCLEOTIDE SEQUENCE [LARGE SCALE GENOMIC DNA]</scope>
    <source>
        <strain evidence="3 4">CBS 24483</strain>
    </source>
</reference>
<dbReference type="PANTHER" id="PTHR13847">
    <property type="entry name" value="SARCOSINE DEHYDROGENASE-RELATED"/>
    <property type="match status" value="1"/>
</dbReference>
<dbReference type="Pfam" id="PF01266">
    <property type="entry name" value="DAO"/>
    <property type="match status" value="1"/>
</dbReference>
<feature type="compositionally biased region" description="Basic and acidic residues" evidence="1">
    <location>
        <begin position="271"/>
        <end position="289"/>
    </location>
</feature>
<feature type="region of interest" description="Disordered" evidence="1">
    <location>
        <begin position="270"/>
        <end position="289"/>
    </location>
</feature>
<protein>
    <submittedName>
        <fullName evidence="3">FAD dependent oxidoreductase-domain-containing protein</fullName>
    </submittedName>
</protein>
<dbReference type="PANTHER" id="PTHR13847:SF260">
    <property type="entry name" value="FAD DEPENDENT OXIDOREDUCTASE DOMAIN-CONTAINING PROTEIN"/>
    <property type="match status" value="1"/>
</dbReference>
<evidence type="ECO:0000259" key="2">
    <source>
        <dbReference type="Pfam" id="PF01266"/>
    </source>
</evidence>
<feature type="domain" description="FAD dependent oxidoreductase" evidence="2">
    <location>
        <begin position="84"/>
        <end position="499"/>
    </location>
</feature>
<dbReference type="SUPFAM" id="SSF51905">
    <property type="entry name" value="FAD/NAD(P)-binding domain"/>
    <property type="match status" value="1"/>
</dbReference>
<dbReference type="InterPro" id="IPR036188">
    <property type="entry name" value="FAD/NAD-bd_sf"/>
</dbReference>
<evidence type="ECO:0000313" key="4">
    <source>
        <dbReference type="Proteomes" id="UP001391051"/>
    </source>
</evidence>
<dbReference type="InterPro" id="IPR006076">
    <property type="entry name" value="FAD-dep_OxRdtase"/>
</dbReference>
<organism evidence="3 4">
    <name type="scientific">Apiospora aurea</name>
    <dbReference type="NCBI Taxonomy" id="335848"/>
    <lineage>
        <taxon>Eukaryota</taxon>
        <taxon>Fungi</taxon>
        <taxon>Dikarya</taxon>
        <taxon>Ascomycota</taxon>
        <taxon>Pezizomycotina</taxon>
        <taxon>Sordariomycetes</taxon>
        <taxon>Xylariomycetidae</taxon>
        <taxon>Amphisphaeriales</taxon>
        <taxon>Apiosporaceae</taxon>
        <taxon>Apiospora</taxon>
    </lineage>
</organism>
<keyword evidence="4" id="KW-1185">Reference proteome</keyword>
<accession>A0ABR1Q4F8</accession>
<comment type="caution">
    <text evidence="3">The sequence shown here is derived from an EMBL/GenBank/DDBJ whole genome shotgun (WGS) entry which is preliminary data.</text>
</comment>
<feature type="region of interest" description="Disordered" evidence="1">
    <location>
        <begin position="537"/>
        <end position="565"/>
    </location>
</feature>
<gene>
    <name evidence="3" type="ORF">PG986_011143</name>
</gene>
<dbReference type="Gene3D" id="3.50.50.60">
    <property type="entry name" value="FAD/NAD(P)-binding domain"/>
    <property type="match status" value="1"/>
</dbReference>
<proteinExistence type="predicted"/>
<dbReference type="EMBL" id="JAQQWE010000007">
    <property type="protein sequence ID" value="KAK7946822.1"/>
    <property type="molecule type" value="Genomic_DNA"/>
</dbReference>
<dbReference type="RefSeq" id="XP_066696856.1">
    <property type="nucleotide sequence ID" value="XM_066847365.1"/>
</dbReference>
<evidence type="ECO:0000313" key="3">
    <source>
        <dbReference type="EMBL" id="KAK7946822.1"/>
    </source>
</evidence>
<sequence>MAENQTASPADHAKLVTGVTKPGSDAILNVDEAIGGGEEAVGGGAGQWGFPRPKGQSLSYWLQQVRCDKLISHRTTEQLPETADTVIIGSGITGTLVAKYHKETWPDKSVVVLEARDFCSGATGRNAGHCKPDQWRGFGKYEKQFGAEQAMKILQNEQDTWEALVAYIREKNVDCDLWVGDTLDVPLDPETAALARDVFDRYRAAGGKVDHIKVTADPAEARRITRLADAQACYAWPAATLQPRKLVAHVMGVNLAAGVNLQTFTPVRRVSPYDDDTKQNDTEKGNGEETKKYRWAVHTDRGAIACVDVVHASNAYLPAYEPSLRGLIRPKPHMCNKVIPPLKFAGSGALRNSYGVLLRDGSLFSINPRYGADGVVMVGGSNPGQLKLDAWVAAQPAADRRCVDDGLSFSSAGNGSGDSEGTAAARLVTDEVRQFAEAQFDGWRESAGDDGLGPGAGYEYSWSGIIGVAADGVPFVGEMPGKQRAGQWVCAGHCGHGMARIFTAAPGLVKLMTGEGWGSTGLPDVYQLTQQRLDGLRDQASRDGGWTSRDGQNGNSGVWLESRPV</sequence>
<evidence type="ECO:0000256" key="1">
    <source>
        <dbReference type="SAM" id="MobiDB-lite"/>
    </source>
</evidence>
<name>A0ABR1Q4F8_9PEZI</name>
<dbReference type="Gene3D" id="3.30.9.10">
    <property type="entry name" value="D-Amino Acid Oxidase, subunit A, domain 2"/>
    <property type="match status" value="1"/>
</dbReference>
<dbReference type="Proteomes" id="UP001391051">
    <property type="component" value="Unassembled WGS sequence"/>
</dbReference>